<dbReference type="PANTHER" id="PTHR10029:SF3">
    <property type="entry name" value="ACYLPHOSPHATASE-RELATED"/>
    <property type="match status" value="1"/>
</dbReference>
<dbReference type="Gene3D" id="3.30.70.100">
    <property type="match status" value="1"/>
</dbReference>
<dbReference type="InterPro" id="IPR001792">
    <property type="entry name" value="Acylphosphatase-like_dom"/>
</dbReference>
<proteinExistence type="inferred from homology"/>
<reference evidence="9" key="1">
    <citation type="journal article" date="2014" name="Int. J. Syst. Evol. Microbiol.">
        <title>Complete genome sequence of Corynebacterium casei LMG S-19264T (=DSM 44701T), isolated from a smear-ripened cheese.</title>
        <authorList>
            <consortium name="US DOE Joint Genome Institute (JGI-PGF)"/>
            <person name="Walter F."/>
            <person name="Albersmeier A."/>
            <person name="Kalinowski J."/>
            <person name="Ruckert C."/>
        </authorList>
    </citation>
    <scope>NUCLEOTIDE SEQUENCE</scope>
    <source>
        <strain evidence="9">CGMCC 1.15085</strain>
    </source>
</reference>
<comment type="similarity">
    <text evidence="1 7">Belongs to the acylphosphatase family.</text>
</comment>
<dbReference type="EMBL" id="BMHI01000004">
    <property type="protein sequence ID" value="GGB33814.1"/>
    <property type="molecule type" value="Genomic_DNA"/>
</dbReference>
<dbReference type="Proteomes" id="UP000636793">
    <property type="component" value="Unassembled WGS sequence"/>
</dbReference>
<evidence type="ECO:0000313" key="9">
    <source>
        <dbReference type="EMBL" id="GGB33814.1"/>
    </source>
</evidence>
<accession>A0A916WVF9</accession>
<dbReference type="GO" id="GO:0003998">
    <property type="term" value="F:acylphosphatase activity"/>
    <property type="evidence" value="ECO:0007669"/>
    <property type="project" value="UniProtKB-EC"/>
</dbReference>
<feature type="domain" description="Acylphosphatase-like" evidence="8">
    <location>
        <begin position="13"/>
        <end position="98"/>
    </location>
</feature>
<feature type="active site" evidence="6">
    <location>
        <position position="28"/>
    </location>
</feature>
<dbReference type="PROSITE" id="PS00150">
    <property type="entry name" value="ACYLPHOSPHATASE_1"/>
    <property type="match status" value="1"/>
</dbReference>
<name>A0A916WVF9_9MICO</name>
<dbReference type="InterPro" id="IPR020456">
    <property type="entry name" value="Acylphosphatase"/>
</dbReference>
<dbReference type="InterPro" id="IPR017968">
    <property type="entry name" value="Acylphosphatase_CS"/>
</dbReference>
<gene>
    <name evidence="9" type="primary">acyP</name>
    <name evidence="9" type="ORF">GCM10011492_25550</name>
</gene>
<keyword evidence="10" id="KW-1185">Reference proteome</keyword>
<dbReference type="Pfam" id="PF00708">
    <property type="entry name" value="Acylphosphatase"/>
    <property type="match status" value="1"/>
</dbReference>
<organism evidence="9 10">
    <name type="scientific">Flexivirga endophytica</name>
    <dbReference type="NCBI Taxonomy" id="1849103"/>
    <lineage>
        <taxon>Bacteria</taxon>
        <taxon>Bacillati</taxon>
        <taxon>Actinomycetota</taxon>
        <taxon>Actinomycetes</taxon>
        <taxon>Micrococcales</taxon>
        <taxon>Dermacoccaceae</taxon>
        <taxon>Flexivirga</taxon>
    </lineage>
</organism>
<keyword evidence="4 6" id="KW-0378">Hydrolase</keyword>
<evidence type="ECO:0000256" key="7">
    <source>
        <dbReference type="RuleBase" id="RU004168"/>
    </source>
</evidence>
<evidence type="ECO:0000313" key="10">
    <source>
        <dbReference type="Proteomes" id="UP000636793"/>
    </source>
</evidence>
<dbReference type="SUPFAM" id="SSF54975">
    <property type="entry name" value="Acylphosphatase/BLUF domain-like"/>
    <property type="match status" value="1"/>
</dbReference>
<dbReference type="AlphaFoldDB" id="A0A916WVF9"/>
<protein>
    <recommendedName>
        <fullName evidence="3 6">acylphosphatase</fullName>
        <ecNumber evidence="2 6">3.6.1.7</ecNumber>
    </recommendedName>
</protein>
<evidence type="ECO:0000256" key="3">
    <source>
        <dbReference type="ARBA" id="ARBA00015991"/>
    </source>
</evidence>
<evidence type="ECO:0000256" key="6">
    <source>
        <dbReference type="PROSITE-ProRule" id="PRU00520"/>
    </source>
</evidence>
<evidence type="ECO:0000256" key="1">
    <source>
        <dbReference type="ARBA" id="ARBA00005614"/>
    </source>
</evidence>
<comment type="caution">
    <text evidence="9">The sequence shown here is derived from an EMBL/GenBank/DDBJ whole genome shotgun (WGS) entry which is preliminary data.</text>
</comment>
<evidence type="ECO:0000256" key="2">
    <source>
        <dbReference type="ARBA" id="ARBA00012150"/>
    </source>
</evidence>
<dbReference type="PROSITE" id="PS51160">
    <property type="entry name" value="ACYLPHOSPHATASE_3"/>
    <property type="match status" value="1"/>
</dbReference>
<sequence>MLRAMVEDMTARAVDVIVTGRVQGVFFRASSAREAERLAVTGWVSNAPDGSVTGHFEGEPGAVAALVDWCHHGPGHASVDHVDVRAVDVEGCAGFAVR</sequence>
<feature type="active site" evidence="6">
    <location>
        <position position="46"/>
    </location>
</feature>
<dbReference type="PANTHER" id="PTHR10029">
    <property type="entry name" value="ACYLPHOSPHATASE"/>
    <property type="match status" value="1"/>
</dbReference>
<evidence type="ECO:0000256" key="5">
    <source>
        <dbReference type="ARBA" id="ARBA00047645"/>
    </source>
</evidence>
<dbReference type="InterPro" id="IPR036046">
    <property type="entry name" value="Acylphosphatase-like_dom_sf"/>
</dbReference>
<dbReference type="PRINTS" id="PR00112">
    <property type="entry name" value="ACYLPHPHTASE"/>
</dbReference>
<comment type="catalytic activity">
    <reaction evidence="5 6">
        <text>an acyl phosphate + H2O = a carboxylate + phosphate + H(+)</text>
        <dbReference type="Rhea" id="RHEA:14965"/>
        <dbReference type="ChEBI" id="CHEBI:15377"/>
        <dbReference type="ChEBI" id="CHEBI:15378"/>
        <dbReference type="ChEBI" id="CHEBI:29067"/>
        <dbReference type="ChEBI" id="CHEBI:43474"/>
        <dbReference type="ChEBI" id="CHEBI:59918"/>
        <dbReference type="EC" id="3.6.1.7"/>
    </reaction>
</comment>
<evidence type="ECO:0000256" key="4">
    <source>
        <dbReference type="ARBA" id="ARBA00022801"/>
    </source>
</evidence>
<evidence type="ECO:0000259" key="8">
    <source>
        <dbReference type="PROSITE" id="PS51160"/>
    </source>
</evidence>
<dbReference type="EC" id="3.6.1.7" evidence="2 6"/>
<reference evidence="9" key="2">
    <citation type="submission" date="2020-09" db="EMBL/GenBank/DDBJ databases">
        <authorList>
            <person name="Sun Q."/>
            <person name="Zhou Y."/>
        </authorList>
    </citation>
    <scope>NUCLEOTIDE SEQUENCE</scope>
    <source>
        <strain evidence="9">CGMCC 1.15085</strain>
    </source>
</reference>